<dbReference type="VEuPathDB" id="MicrosporidiaDB:EHP00_424"/>
<evidence type="ECO:0000313" key="2">
    <source>
        <dbReference type="Proteomes" id="UP000192758"/>
    </source>
</evidence>
<accession>A0A1W0E649</accession>
<keyword evidence="2" id="KW-1185">Reference proteome</keyword>
<sequence>MSKYKEIESHIKVLRKAYDQPLLFYVIHCRLRNLLCQYPLKTFTNDMIRLICFSAMPNTLPNQGLELKITKVMNLIKPSNIFSHGHENHDRNEDKFKLMIIIFYLLNRPEKNINHMVLFNLVTNFLGHDDVIDSLIIAVVRKISVASVFDGEVNSKLTKDAYLHVLQTLKNTKLSLGNKIACIPCFIGLKYPIEIDFFIDVTAKSSFLVFKYFEYLVFFVKYSESASFGKLPEHPDFVLGVQQIVDNSYFLPDSSNIDDLSLLLLEDDNVIKYLQLKYNLASDKEKFKEKVLDFMFALN</sequence>
<reference evidence="1 2" key="1">
    <citation type="journal article" date="2017" name="Environ. Microbiol.">
        <title>Decay of the glycolytic pathway and adaptation to intranuclear parasitism within Enterocytozoonidae microsporidia.</title>
        <authorList>
            <person name="Wiredu Boakye D."/>
            <person name="Jaroenlak P."/>
            <person name="Prachumwat A."/>
            <person name="Williams T.A."/>
            <person name="Bateman K.S."/>
            <person name="Itsathitphaisarn O."/>
            <person name="Sritunyalucksana K."/>
            <person name="Paszkiewicz K.H."/>
            <person name="Moore K.A."/>
            <person name="Stentiford G.D."/>
            <person name="Williams B.A."/>
        </authorList>
    </citation>
    <scope>NUCLEOTIDE SEQUENCE [LARGE SCALE GENOMIC DNA]</scope>
    <source>
        <strain evidence="1 2">TH1</strain>
    </source>
</reference>
<dbReference type="OrthoDB" id="2189795at2759"/>
<dbReference type="AlphaFoldDB" id="A0A1W0E649"/>
<protein>
    <submittedName>
        <fullName evidence="1">Uncharacterized protein</fullName>
    </submittedName>
</protein>
<comment type="caution">
    <text evidence="1">The sequence shown here is derived from an EMBL/GenBank/DDBJ whole genome shotgun (WGS) entry which is preliminary data.</text>
</comment>
<dbReference type="EMBL" id="MNPJ01000019">
    <property type="protein sequence ID" value="OQS54659.1"/>
    <property type="molecule type" value="Genomic_DNA"/>
</dbReference>
<proteinExistence type="predicted"/>
<evidence type="ECO:0000313" key="1">
    <source>
        <dbReference type="EMBL" id="OQS54659.1"/>
    </source>
</evidence>
<organism evidence="1 2">
    <name type="scientific">Ecytonucleospora hepatopenaei</name>
    <dbReference type="NCBI Taxonomy" id="646526"/>
    <lineage>
        <taxon>Eukaryota</taxon>
        <taxon>Fungi</taxon>
        <taxon>Fungi incertae sedis</taxon>
        <taxon>Microsporidia</taxon>
        <taxon>Enterocytozoonidae</taxon>
        <taxon>Ecytonucleospora</taxon>
    </lineage>
</organism>
<gene>
    <name evidence="1" type="ORF">EHP00_424</name>
</gene>
<name>A0A1W0E649_9MICR</name>
<dbReference type="Proteomes" id="UP000192758">
    <property type="component" value="Unassembled WGS sequence"/>
</dbReference>